<accession>A0A0M2H8X3</accession>
<comment type="caution">
    <text evidence="2">The sequence shown here is derived from an EMBL/GenBank/DDBJ whole genome shotgun (WGS) entry which is preliminary data.</text>
</comment>
<keyword evidence="3" id="KW-1185">Reference proteome</keyword>
<dbReference type="Gene3D" id="3.40.430.10">
    <property type="entry name" value="Dihydrofolate Reductase, subunit A"/>
    <property type="match status" value="1"/>
</dbReference>
<dbReference type="Pfam" id="PF01872">
    <property type="entry name" value="RibD_C"/>
    <property type="match status" value="1"/>
</dbReference>
<sequence>MDSVYIAVMSQVVLYASMSLDGFATGPDDDLSVLHGWAFGDPTMEMHPQVGGEFLGAGAVIFGARTLRAGDAAWGDEDIFPMPVFVPTHEAREPVFRNGSLFTFVDSTEDALARAMQAAGDRDVYIMGSPDVAQQLLAADAVDAVELAITGVLLGSGVKLFDHLANAPIRLQPTRVIPSKGITHVRYDVQHDPDRRGTR</sequence>
<dbReference type="Proteomes" id="UP000034098">
    <property type="component" value="Unassembled WGS sequence"/>
</dbReference>
<evidence type="ECO:0000313" key="2">
    <source>
        <dbReference type="EMBL" id="KJL40594.1"/>
    </source>
</evidence>
<evidence type="ECO:0000313" key="3">
    <source>
        <dbReference type="Proteomes" id="UP000034098"/>
    </source>
</evidence>
<dbReference type="AlphaFoldDB" id="A0A0M2H8X3"/>
<dbReference type="InterPro" id="IPR024072">
    <property type="entry name" value="DHFR-like_dom_sf"/>
</dbReference>
<dbReference type="EMBL" id="JYJA01000039">
    <property type="protein sequence ID" value="KJL40594.1"/>
    <property type="molecule type" value="Genomic_DNA"/>
</dbReference>
<reference evidence="2 3" key="1">
    <citation type="submission" date="2015-02" db="EMBL/GenBank/DDBJ databases">
        <title>Draft genome sequences of ten Microbacterium spp. with emphasis on heavy metal contaminated environments.</title>
        <authorList>
            <person name="Corretto E."/>
        </authorList>
    </citation>
    <scope>NUCLEOTIDE SEQUENCE [LARGE SCALE GENOMIC DNA]</scope>
    <source>
        <strain evidence="2 3">DSM 8608</strain>
    </source>
</reference>
<dbReference type="PATRIC" id="fig|69370.6.peg.3270"/>
<gene>
    <name evidence="2" type="ORF">RS82_03210</name>
</gene>
<evidence type="ECO:0000259" key="1">
    <source>
        <dbReference type="Pfam" id="PF01872"/>
    </source>
</evidence>
<proteinExistence type="predicted"/>
<dbReference type="GO" id="GO:0008703">
    <property type="term" value="F:5-amino-6-(5-phosphoribosylamino)uracil reductase activity"/>
    <property type="evidence" value="ECO:0007669"/>
    <property type="project" value="InterPro"/>
</dbReference>
<organism evidence="2 3">
    <name type="scientific">Microbacterium trichothecenolyticum</name>
    <name type="common">Aureobacterium trichothecenolyticum</name>
    <dbReference type="NCBI Taxonomy" id="69370"/>
    <lineage>
        <taxon>Bacteria</taxon>
        <taxon>Bacillati</taxon>
        <taxon>Actinomycetota</taxon>
        <taxon>Actinomycetes</taxon>
        <taxon>Micrococcales</taxon>
        <taxon>Microbacteriaceae</taxon>
        <taxon>Microbacterium</taxon>
    </lineage>
</organism>
<dbReference type="GO" id="GO:0009231">
    <property type="term" value="P:riboflavin biosynthetic process"/>
    <property type="evidence" value="ECO:0007669"/>
    <property type="project" value="InterPro"/>
</dbReference>
<feature type="domain" description="Bacterial bifunctional deaminase-reductase C-terminal" evidence="1">
    <location>
        <begin position="12"/>
        <end position="172"/>
    </location>
</feature>
<protein>
    <recommendedName>
        <fullName evidence="1">Bacterial bifunctional deaminase-reductase C-terminal domain-containing protein</fullName>
    </recommendedName>
</protein>
<dbReference type="InterPro" id="IPR002734">
    <property type="entry name" value="RibDG_C"/>
</dbReference>
<name>A0A0M2H8X3_MICTR</name>
<dbReference type="SUPFAM" id="SSF53597">
    <property type="entry name" value="Dihydrofolate reductase-like"/>
    <property type="match status" value="1"/>
</dbReference>